<name>A0AAV2ZRH7_PYXAD</name>
<dbReference type="Pfam" id="PF13671">
    <property type="entry name" value="AAA_33"/>
    <property type="match status" value="1"/>
</dbReference>
<feature type="compositionally biased region" description="Low complexity" evidence="13">
    <location>
        <begin position="214"/>
        <end position="226"/>
    </location>
</feature>
<evidence type="ECO:0000313" key="15">
    <source>
        <dbReference type="EMBL" id="DBA14582.1"/>
    </source>
</evidence>
<evidence type="ECO:0000256" key="10">
    <source>
        <dbReference type="ARBA" id="ARBA00065932"/>
    </source>
</evidence>
<evidence type="ECO:0000256" key="7">
    <source>
        <dbReference type="ARBA" id="ARBA00023163"/>
    </source>
</evidence>
<keyword evidence="8" id="KW-0539">Nucleus</keyword>
<evidence type="ECO:0000256" key="5">
    <source>
        <dbReference type="ARBA" id="ARBA00022843"/>
    </source>
</evidence>
<comment type="subcellular location">
    <subcellularLocation>
        <location evidence="1">Nucleus speckle</location>
    </subcellularLocation>
</comment>
<feature type="compositionally biased region" description="Basic and acidic residues" evidence="13">
    <location>
        <begin position="828"/>
        <end position="843"/>
    </location>
</feature>
<feature type="compositionally biased region" description="Basic and acidic residues" evidence="13">
    <location>
        <begin position="707"/>
        <end position="725"/>
    </location>
</feature>
<evidence type="ECO:0000256" key="8">
    <source>
        <dbReference type="ARBA" id="ARBA00023242"/>
    </source>
</evidence>
<feature type="compositionally biased region" description="Basic and acidic residues" evidence="13">
    <location>
        <begin position="1391"/>
        <end position="1408"/>
    </location>
</feature>
<feature type="region of interest" description="Disordered" evidence="13">
    <location>
        <begin position="2122"/>
        <end position="2156"/>
    </location>
</feature>
<sequence length="2257" mass="253666">MQKHSAMQQLLQRCQQIVQEPPHLAAMTVDVQLQHYEMQQKQFLSLHQEWENQFKKWQELLQTYPHKDQLHEYQVQWASWQTHMKSTKTHLKDKLTSLKNLKQQYGGSHYIGGIAMVPQYPAYPPVMPPAVPAALPSGGSIQPPYTAPVYSTGPPPSLPPTYPEATPPLPPLTAPPLPPASSAPPPPPPVSSPSAEVVQPPLPPAPVTQPSPPTASTTSETQPAQSVAIPAPLPSASSVTTTSSSGVLSAPPTMPPARIDAPITASSFIPGNNTLPTGLSYQAQQAFRNAKPPMGHSAPSLPPHNPPLDVSASSMEKQSEDPKHLNPLGPPPVPDRDLMPAVPPPPSNMKTGGPYEGPREPRFAQGHGFAPPRFPPPGPHGFYGSHPIHEREHQLWTNEPKDQSTPTDSSKQYVEVSDRMVPANRWDKPKDHADQPWERPKPPQVSEAPAKEIPEYSPGPILDRETNLPIETWKRSDGPPFNRRGNKGDDVGNKWDQPPGDRWSGSKEPSNDRWSKSQDRWNAENTSSPLERFGDSKNSGSNICESPEGAPYEKYGDGMGPQYDRNTAPETPFRDRFGHPDSSQRFRFNSADIQPRGRARFTSIPPRGRFPFPEDHPRPRFGAQEFRPPNFCYSETHLRDHFGGPELTSSKDHMGGLEQPPPQERFGGSEKPPFREHFAGHEFSSHQEDLKDPKIQPSHYRFGGSDLPERLKDTEGLSHGDHFKGPDMPPPGERFKGPAMPPPGEQLNVPAMPPPGEQFKGPAKPPPGEQFKERFKGPEMPPPPGDRFKNTEMSSSSGDHFRGPEMPPRSGGRFGVPEMPFSQQGRFGEFKDPLQDSWSHTEGKASFASTDVHSRDNRVCFNDSWGSGERKGRPEWTQGGGEGGQRPPLLGDSPLEKPEIQGNTNNAPTKSYQSQFKKKQGPDETADSRQDQQVVEMKVDEPSKEITSKAENPGVQDTSKMELSASSELHKPGESTDYNNGKIASDLPKSNLLSGQTSPLLNKANESLAASAVPSDASKAPGEMRNLSEPENTEIDSPGLSKPPFAQVSALEPAKKDAPVPTVSVAINLEELTDSSSSLGKQDAFQISSSSKTGGLLPTPTGIVAPFPPHSTQPFRPQGPHFLPPVRPGDPWAPPVRPGDPWAPPVRPGGPRAAPPFRPGGPRAAPPFRPGGPRAGPPFWPGGPREAPLFRPSGPRAPPPVQPGGPRAGPPIRPGGPRAGPLVRLGGPRAALPGRPGGPRGAPPIRHSGPRAGHPVRPGAPGVSFSAWEEPLERTVQGEDRNVYADIMCEDTYNEPDEEASHGPEGHHNRPEFPNEEVDEDGYFHHEPGRPGSFREDVSHKPEPYAEDWPENYEMRFDHRGRGRARGFMRGRLPPRPGGHEMMDALDDCGFDPREHMPEERPLFREGMNEPPPFGREPFLREPRFDRGRYSLPLEMRRKDFVLEEGGLDDWERERYWRARDLDILRDPYMRDERLPIRPPPLPHDIDVRRDPWYDRYLDKDKDRALQYDRLERPYLFERDLERDYPRIREDLDLPLRDRDWLSARRPLSPDRPFSPVRSHSPLPPLPPIDRYLNDRWRLERELADRDFRDRGELRIREYPERPLWHEDRNPDLLPERLELDPKDGRWYPPEERVGSEGLNQPPCPVDPASAAHPEQPVLPGGETGAAGVLALSQRQHEIILKAAQELKMLREQKEQLDNLKQFFGDPEQSVVQSSLEPRQPPPDIPLTGVDPASSKSSTLVSGRAVGDPFSGLWEEERRGTHSKLSGTQQTVDYAHGRDLAVGKVEHTPYGERVVLLPEPAVDRGGVLPYPKDYLLDSFDRDFRDRDPYFKNVDRRDYERDRSDTHRDRTDHEKDRDRHSREDRSSYRDKDSSSRRSTSDKTPYDRKVERGTYELPPYGGSRRSYQEERPVIPPPMSVPPPEKKPETKNVDDLLKKPGRDSRPDRIVVIMRGLPGSGKTHVAKLIRDKEVEHGGSAPRVLSLDDYFITEVEKVEKDPESGKKVKRKVMEYEYEPEMEETYRSGMLKTFKKTLDDGFFPFIILDSIHDRVRHFEQFWSSAKTKGFEVYLAEITADNQTCAKRNLHHRKLKEINKMAENWEPAPRHMIRLDIRSLLQDAAIEEVEMEDSEPSVEPQKDEKKETAEEEDNDRGYLPKSKWEMDTSEAKLDKLDGLKVNKRKRDYESVASRMEDYLLLPDDYDTRESEPGKKRVRWADLEEKKDADRKRAIGFVVGQTDWEKITDKSGHLAERALNRTKYI</sequence>
<evidence type="ECO:0000256" key="13">
    <source>
        <dbReference type="SAM" id="MobiDB-lite"/>
    </source>
</evidence>
<evidence type="ECO:0000256" key="9">
    <source>
        <dbReference type="ARBA" id="ARBA00058677"/>
    </source>
</evidence>
<evidence type="ECO:0000256" key="2">
    <source>
        <dbReference type="ARBA" id="ARBA00022481"/>
    </source>
</evidence>
<feature type="region of interest" description="Disordered" evidence="13">
    <location>
        <begin position="1824"/>
        <end position="1940"/>
    </location>
</feature>
<keyword evidence="3" id="KW-0678">Repressor</keyword>
<comment type="subunit">
    <text evidence="10">Interacts with PPP1CA and NCOA5. Forms a complex with ILF2, ILF3, KHDRBS1, RBMX, NCOA5 and PPP1CA.</text>
</comment>
<feature type="compositionally biased region" description="Pro residues" evidence="13">
    <location>
        <begin position="1195"/>
        <end position="1214"/>
    </location>
</feature>
<keyword evidence="7" id="KW-0804">Transcription</keyword>
<organism evidence="15 16">
    <name type="scientific">Pyxicephalus adspersus</name>
    <name type="common">African bullfrog</name>
    <dbReference type="NCBI Taxonomy" id="30357"/>
    <lineage>
        <taxon>Eukaryota</taxon>
        <taxon>Metazoa</taxon>
        <taxon>Chordata</taxon>
        <taxon>Craniata</taxon>
        <taxon>Vertebrata</taxon>
        <taxon>Euteleostomi</taxon>
        <taxon>Amphibia</taxon>
        <taxon>Batrachia</taxon>
        <taxon>Anura</taxon>
        <taxon>Neobatrachia</taxon>
        <taxon>Ranoidea</taxon>
        <taxon>Pyxicephalidae</taxon>
        <taxon>Pyxicephalinae</taxon>
        <taxon>Pyxicephalus</taxon>
    </lineage>
</organism>
<feature type="region of interest" description="Disordered" evidence="13">
    <location>
        <begin position="146"/>
        <end position="259"/>
    </location>
</feature>
<feature type="region of interest" description="Disordered" evidence="13">
    <location>
        <begin position="1615"/>
        <end position="1642"/>
    </location>
</feature>
<feature type="compositionally biased region" description="Low complexity" evidence="13">
    <location>
        <begin position="1215"/>
        <end position="1234"/>
    </location>
</feature>
<feature type="compositionally biased region" description="Basic and acidic residues" evidence="13">
    <location>
        <begin position="1824"/>
        <end position="1892"/>
    </location>
</feature>
<feature type="region of interest" description="Disordered" evidence="13">
    <location>
        <begin position="1365"/>
        <end position="1420"/>
    </location>
</feature>
<reference evidence="15" key="1">
    <citation type="thesis" date="2020" institute="ProQuest LLC" country="789 East Eisenhower Parkway, Ann Arbor, MI, USA">
        <title>Comparative Genomics and Chromosome Evolution.</title>
        <authorList>
            <person name="Mudd A.B."/>
        </authorList>
    </citation>
    <scope>NUCLEOTIDE SEQUENCE</scope>
    <source>
        <strain evidence="15">1538</strain>
        <tissue evidence="15">Blood</tissue>
    </source>
</reference>
<comment type="function">
    <text evidence="9">Plays a role in the reduction of telomerase activity during differentiation of embryonic stem cells by binding to the core promoter of TERT and controlling its down-regulation.</text>
</comment>
<gene>
    <name evidence="15" type="ORF">GDO54_005528</name>
</gene>
<keyword evidence="2" id="KW-0488">Methylation</keyword>
<proteinExistence type="predicted"/>
<evidence type="ECO:0000256" key="1">
    <source>
        <dbReference type="ARBA" id="ARBA00004324"/>
    </source>
</evidence>
<feature type="compositionally biased region" description="Basic and acidic residues" evidence="13">
    <location>
        <begin position="572"/>
        <end position="584"/>
    </location>
</feature>
<accession>A0AAV2ZRH7</accession>
<dbReference type="FunFam" id="3.40.50.300:FF:000399">
    <property type="entry name" value="YLP motif containing 1"/>
    <property type="match status" value="1"/>
</dbReference>
<feature type="compositionally biased region" description="Basic and acidic residues" evidence="13">
    <location>
        <begin position="1921"/>
        <end position="1940"/>
    </location>
</feature>
<evidence type="ECO:0000256" key="12">
    <source>
        <dbReference type="ARBA" id="ARBA00083294"/>
    </source>
</evidence>
<dbReference type="InterPro" id="IPR027417">
    <property type="entry name" value="P-loop_NTPase"/>
</dbReference>
<feature type="compositionally biased region" description="Basic and acidic residues" evidence="13">
    <location>
        <begin position="672"/>
        <end position="694"/>
    </location>
</feature>
<feature type="compositionally biased region" description="Polar residues" evidence="13">
    <location>
        <begin position="991"/>
        <end position="1000"/>
    </location>
</feature>
<dbReference type="PANTHER" id="PTHR13413:SF0">
    <property type="entry name" value="YLP MOTIF-CONTAINING PROTEIN 1"/>
    <property type="match status" value="1"/>
</dbReference>
<feature type="compositionally biased region" description="Basic and acidic residues" evidence="13">
    <location>
        <begin position="462"/>
        <end position="477"/>
    </location>
</feature>
<feature type="compositionally biased region" description="Pro residues" evidence="13">
    <location>
        <begin position="200"/>
        <end position="213"/>
    </location>
</feature>
<dbReference type="EMBL" id="DYDO01000013">
    <property type="protein sequence ID" value="DBA14581.1"/>
    <property type="molecule type" value="Genomic_DNA"/>
</dbReference>
<feature type="compositionally biased region" description="Pro residues" evidence="13">
    <location>
        <begin position="153"/>
        <end position="191"/>
    </location>
</feature>
<feature type="compositionally biased region" description="Basic and acidic residues" evidence="13">
    <location>
        <begin position="1322"/>
        <end position="1344"/>
    </location>
</feature>
<feature type="compositionally biased region" description="Basic and acidic residues" evidence="13">
    <location>
        <begin position="636"/>
        <end position="655"/>
    </location>
</feature>
<dbReference type="GO" id="GO:0032204">
    <property type="term" value="P:regulation of telomere maintenance"/>
    <property type="evidence" value="ECO:0007669"/>
    <property type="project" value="TreeGrafter"/>
</dbReference>
<feature type="compositionally biased region" description="Basic and acidic residues" evidence="13">
    <location>
        <begin position="1615"/>
        <end position="1635"/>
    </location>
</feature>
<comment type="caution">
    <text evidence="15">The sequence shown here is derived from an EMBL/GenBank/DDBJ whole genome shotgun (WGS) entry which is preliminary data.</text>
</comment>
<evidence type="ECO:0000259" key="14">
    <source>
        <dbReference type="Pfam" id="PF26583"/>
    </source>
</evidence>
<protein>
    <recommendedName>
        <fullName evidence="11">YLP motif-containing protein 1</fullName>
    </recommendedName>
    <alternativeName>
        <fullName evidence="12">Nuclear protein ZAP3</fullName>
    </alternativeName>
</protein>
<feature type="compositionally biased region" description="Basic and acidic residues" evidence="13">
    <location>
        <begin position="509"/>
        <end position="522"/>
    </location>
</feature>
<feature type="region of interest" description="Disordered" evidence="13">
    <location>
        <begin position="1089"/>
        <end position="1268"/>
    </location>
</feature>
<dbReference type="SUPFAM" id="SSF52540">
    <property type="entry name" value="P-loop containing nucleoside triphosphate hydrolases"/>
    <property type="match status" value="1"/>
</dbReference>
<feature type="compositionally biased region" description="Pro residues" evidence="13">
    <location>
        <begin position="1122"/>
        <end position="1181"/>
    </location>
</feature>
<feature type="compositionally biased region" description="Polar residues" evidence="13">
    <location>
        <begin position="403"/>
        <end position="412"/>
    </location>
</feature>
<dbReference type="InterPro" id="IPR026314">
    <property type="entry name" value="YLP_motif_con_p1"/>
</dbReference>
<feature type="region of interest" description="Disordered" evidence="13">
    <location>
        <begin position="1708"/>
        <end position="1742"/>
    </location>
</feature>
<dbReference type="InterPro" id="IPR058903">
    <property type="entry name" value="Spectrin_YLPM1-like"/>
</dbReference>
<dbReference type="GO" id="GO:0016607">
    <property type="term" value="C:nuclear speck"/>
    <property type="evidence" value="ECO:0007669"/>
    <property type="project" value="UniProtKB-SubCell"/>
</dbReference>
<feature type="compositionally biased region" description="Basic and acidic residues" evidence="13">
    <location>
        <begin position="387"/>
        <end position="402"/>
    </location>
</feature>
<feature type="region of interest" description="Disordered" evidence="13">
    <location>
        <begin position="1291"/>
        <end position="1347"/>
    </location>
</feature>
<keyword evidence="4" id="KW-1017">Isopeptide bond</keyword>
<keyword evidence="5" id="KW-0832">Ubl conjugation</keyword>
<feature type="compositionally biased region" description="Polar residues" evidence="13">
    <location>
        <begin position="901"/>
        <end position="915"/>
    </location>
</feature>
<feature type="compositionally biased region" description="Pro residues" evidence="13">
    <location>
        <begin position="1911"/>
        <end position="1920"/>
    </location>
</feature>
<evidence type="ECO:0000313" key="16">
    <source>
        <dbReference type="Proteomes" id="UP001181693"/>
    </source>
</evidence>
<evidence type="ECO:0000256" key="6">
    <source>
        <dbReference type="ARBA" id="ARBA00023015"/>
    </source>
</evidence>
<feature type="compositionally biased region" description="Basic and acidic residues" evidence="13">
    <location>
        <begin position="1299"/>
        <end position="1313"/>
    </location>
</feature>
<dbReference type="Proteomes" id="UP001181693">
    <property type="component" value="Unassembled WGS sequence"/>
</dbReference>
<keyword evidence="16" id="KW-1185">Reference proteome</keyword>
<evidence type="ECO:0000256" key="3">
    <source>
        <dbReference type="ARBA" id="ARBA00022491"/>
    </source>
</evidence>
<feature type="compositionally biased region" description="Basic and acidic residues" evidence="13">
    <location>
        <begin position="920"/>
        <end position="930"/>
    </location>
</feature>
<feature type="region of interest" description="Disordered" evidence="13">
    <location>
        <begin position="286"/>
        <end position="1059"/>
    </location>
</feature>
<feature type="domain" description="YLPM1-like spectrin repeat" evidence="14">
    <location>
        <begin position="1"/>
        <end position="108"/>
    </location>
</feature>
<evidence type="ECO:0000256" key="11">
    <source>
        <dbReference type="ARBA" id="ARBA00068971"/>
    </source>
</evidence>
<dbReference type="Pfam" id="PF26583">
    <property type="entry name" value="Spectrin_YLPM1"/>
    <property type="match status" value="1"/>
</dbReference>
<feature type="compositionally biased region" description="Basic and acidic residues" evidence="13">
    <location>
        <begin position="425"/>
        <end position="441"/>
    </location>
</feature>
<dbReference type="PANTHER" id="PTHR13413">
    <property type="entry name" value="YLP MOTIF CONTAINING PROTEIN NUCLEAR PROTEIN ZAP"/>
    <property type="match status" value="1"/>
</dbReference>
<feature type="compositionally biased region" description="Basic and acidic residues" evidence="13">
    <location>
        <begin position="937"/>
        <end position="948"/>
    </location>
</feature>
<dbReference type="Gene3D" id="3.40.50.300">
    <property type="entry name" value="P-loop containing nucleotide triphosphate hydrolases"/>
    <property type="match status" value="1"/>
</dbReference>
<evidence type="ECO:0000256" key="4">
    <source>
        <dbReference type="ARBA" id="ARBA00022499"/>
    </source>
</evidence>
<feature type="compositionally biased region" description="Low complexity" evidence="13">
    <location>
        <begin position="234"/>
        <end position="250"/>
    </location>
</feature>
<keyword evidence="6" id="KW-0805">Transcription regulation</keyword>
<dbReference type="EMBL" id="DYDO01000013">
    <property type="protein sequence ID" value="DBA14582.1"/>
    <property type="molecule type" value="Genomic_DNA"/>
</dbReference>